<organism evidence="1">
    <name type="scientific">Thermogemmatispora argillosa</name>
    <dbReference type="NCBI Taxonomy" id="2045280"/>
    <lineage>
        <taxon>Bacteria</taxon>
        <taxon>Bacillati</taxon>
        <taxon>Chloroflexota</taxon>
        <taxon>Ktedonobacteria</taxon>
        <taxon>Thermogemmatisporales</taxon>
        <taxon>Thermogemmatisporaceae</taxon>
        <taxon>Thermogemmatispora</taxon>
    </lineage>
</organism>
<dbReference type="AlphaFoldDB" id="A0A455T6A3"/>
<sequence length="78" mass="8157">MPAPCCSLIERSSIIGQIGDQTCRRKTSNLLALRPAARPGPGLLTIVKCIDKVPVSPVICQERQKGPLFSGLGLGTGA</sequence>
<accession>A0A455T6A3</accession>
<dbReference type="EMBL" id="AP019377">
    <property type="protein sequence ID" value="BBH94305.1"/>
    <property type="molecule type" value="Genomic_DNA"/>
</dbReference>
<protein>
    <submittedName>
        <fullName evidence="1">Uncharacterized protein</fullName>
    </submittedName>
</protein>
<name>A0A455T6A3_9CHLR</name>
<proteinExistence type="predicted"/>
<gene>
    <name evidence="1" type="ORF">KTA_25040</name>
</gene>
<reference evidence="1" key="1">
    <citation type="submission" date="2018-12" db="EMBL/GenBank/DDBJ databases">
        <title>Novel natural products biosynthetic potential of the class Ktedonobacteria.</title>
        <authorList>
            <person name="Zheng Y."/>
            <person name="Saitou A."/>
            <person name="Wang C.M."/>
            <person name="Toyoda A."/>
            <person name="Minakuchi Y."/>
            <person name="Sekiguchi Y."/>
            <person name="Ueda K."/>
            <person name="Takano H."/>
            <person name="Sakai Y."/>
            <person name="Yokota A."/>
            <person name="Yabe S."/>
        </authorList>
    </citation>
    <scope>NUCLEOTIDE SEQUENCE</scope>
    <source>
        <strain evidence="1">A3-2</strain>
    </source>
</reference>
<evidence type="ECO:0000313" key="1">
    <source>
        <dbReference type="EMBL" id="BBH94305.1"/>
    </source>
</evidence>